<accession>A0A0K2UYM2</accession>
<proteinExistence type="predicted"/>
<protein>
    <submittedName>
        <fullName evidence="1">Uncharacterized protein</fullName>
    </submittedName>
</protein>
<evidence type="ECO:0000313" key="1">
    <source>
        <dbReference type="EMBL" id="CDW43348.1"/>
    </source>
</evidence>
<reference evidence="1" key="1">
    <citation type="submission" date="2014-05" db="EMBL/GenBank/DDBJ databases">
        <authorList>
            <person name="Chronopoulou M."/>
        </authorList>
    </citation>
    <scope>NUCLEOTIDE SEQUENCE</scope>
    <source>
        <tissue evidence="1">Whole organism</tissue>
    </source>
</reference>
<dbReference type="EMBL" id="HACA01025987">
    <property type="protein sequence ID" value="CDW43348.1"/>
    <property type="molecule type" value="Transcribed_RNA"/>
</dbReference>
<organism evidence="1">
    <name type="scientific">Lepeophtheirus salmonis</name>
    <name type="common">Salmon louse</name>
    <name type="synonym">Caligus salmonis</name>
    <dbReference type="NCBI Taxonomy" id="72036"/>
    <lineage>
        <taxon>Eukaryota</taxon>
        <taxon>Metazoa</taxon>
        <taxon>Ecdysozoa</taxon>
        <taxon>Arthropoda</taxon>
        <taxon>Crustacea</taxon>
        <taxon>Multicrustacea</taxon>
        <taxon>Hexanauplia</taxon>
        <taxon>Copepoda</taxon>
        <taxon>Siphonostomatoida</taxon>
        <taxon>Caligidae</taxon>
        <taxon>Lepeophtheirus</taxon>
    </lineage>
</organism>
<name>A0A0K2UYM2_LEPSM</name>
<dbReference type="AlphaFoldDB" id="A0A0K2UYM2"/>
<sequence>MRKSTKTLKKQSPRLFFSDIGSRSSSLFS</sequence>